<dbReference type="InterPro" id="IPR025340">
    <property type="entry name" value="DUF4246"/>
</dbReference>
<proteinExistence type="predicted"/>
<dbReference type="PANTHER" id="PTHR33119">
    <property type="entry name" value="IFI3P"/>
    <property type="match status" value="1"/>
</dbReference>
<evidence type="ECO:0000313" key="4">
    <source>
        <dbReference type="EMBL" id="KAK4443131.1"/>
    </source>
</evidence>
<evidence type="ECO:0000259" key="3">
    <source>
        <dbReference type="Pfam" id="PF21666"/>
    </source>
</evidence>
<reference evidence="4" key="1">
    <citation type="journal article" date="2023" name="Mol. Phylogenet. Evol.">
        <title>Genome-scale phylogeny and comparative genomics of the fungal order Sordariales.</title>
        <authorList>
            <person name="Hensen N."/>
            <person name="Bonometti L."/>
            <person name="Westerberg I."/>
            <person name="Brannstrom I.O."/>
            <person name="Guillou S."/>
            <person name="Cros-Aarteil S."/>
            <person name="Calhoun S."/>
            <person name="Haridas S."/>
            <person name="Kuo A."/>
            <person name="Mondo S."/>
            <person name="Pangilinan J."/>
            <person name="Riley R."/>
            <person name="LaButti K."/>
            <person name="Andreopoulos B."/>
            <person name="Lipzen A."/>
            <person name="Chen C."/>
            <person name="Yan M."/>
            <person name="Daum C."/>
            <person name="Ng V."/>
            <person name="Clum A."/>
            <person name="Steindorff A."/>
            <person name="Ohm R.A."/>
            <person name="Martin F."/>
            <person name="Silar P."/>
            <person name="Natvig D.O."/>
            <person name="Lalanne C."/>
            <person name="Gautier V."/>
            <person name="Ament-Velasquez S.L."/>
            <person name="Kruys A."/>
            <person name="Hutchinson M.I."/>
            <person name="Powell A.J."/>
            <person name="Barry K."/>
            <person name="Miller A.N."/>
            <person name="Grigoriev I.V."/>
            <person name="Debuchy R."/>
            <person name="Gladieux P."/>
            <person name="Hiltunen Thoren M."/>
            <person name="Johannesson H."/>
        </authorList>
    </citation>
    <scope>NUCLEOTIDE SEQUENCE</scope>
    <source>
        <strain evidence="4">PSN243</strain>
    </source>
</reference>
<dbReference type="AlphaFoldDB" id="A0AAV9G6K3"/>
<dbReference type="PANTHER" id="PTHR33119:SF1">
    <property type="entry name" value="FE2OG DIOXYGENASE DOMAIN-CONTAINING PROTEIN"/>
    <property type="match status" value="1"/>
</dbReference>
<name>A0AAV9G6K3_9PEZI</name>
<organism evidence="4 5">
    <name type="scientific">Podospora aff. communis PSN243</name>
    <dbReference type="NCBI Taxonomy" id="3040156"/>
    <lineage>
        <taxon>Eukaryota</taxon>
        <taxon>Fungi</taxon>
        <taxon>Dikarya</taxon>
        <taxon>Ascomycota</taxon>
        <taxon>Pezizomycotina</taxon>
        <taxon>Sordariomycetes</taxon>
        <taxon>Sordariomycetidae</taxon>
        <taxon>Sordariales</taxon>
        <taxon>Podosporaceae</taxon>
        <taxon>Podospora</taxon>
    </lineage>
</organism>
<feature type="region of interest" description="Disordered" evidence="1">
    <location>
        <begin position="228"/>
        <end position="248"/>
    </location>
</feature>
<feature type="domain" description="DUF4246" evidence="3">
    <location>
        <begin position="6"/>
        <end position="82"/>
    </location>
</feature>
<dbReference type="Proteomes" id="UP001321760">
    <property type="component" value="Unassembled WGS sequence"/>
</dbReference>
<gene>
    <name evidence="4" type="ORF">QBC34DRAFT_362554</name>
</gene>
<reference evidence="4" key="2">
    <citation type="submission" date="2023-05" db="EMBL/GenBank/DDBJ databases">
        <authorList>
            <consortium name="Lawrence Berkeley National Laboratory"/>
            <person name="Steindorff A."/>
            <person name="Hensen N."/>
            <person name="Bonometti L."/>
            <person name="Westerberg I."/>
            <person name="Brannstrom I.O."/>
            <person name="Guillou S."/>
            <person name="Cros-Aarteil S."/>
            <person name="Calhoun S."/>
            <person name="Haridas S."/>
            <person name="Kuo A."/>
            <person name="Mondo S."/>
            <person name="Pangilinan J."/>
            <person name="Riley R."/>
            <person name="Labutti K."/>
            <person name="Andreopoulos B."/>
            <person name="Lipzen A."/>
            <person name="Chen C."/>
            <person name="Yanf M."/>
            <person name="Daum C."/>
            <person name="Ng V."/>
            <person name="Clum A."/>
            <person name="Ohm R."/>
            <person name="Martin F."/>
            <person name="Silar P."/>
            <person name="Natvig D."/>
            <person name="Lalanne C."/>
            <person name="Gautier V."/>
            <person name="Ament-Velasquez S.L."/>
            <person name="Kruys A."/>
            <person name="Hutchinson M.I."/>
            <person name="Powell A.J."/>
            <person name="Barry K."/>
            <person name="Miller A.N."/>
            <person name="Grigoriev I.V."/>
            <person name="Debuchy R."/>
            <person name="Gladieux P."/>
            <person name="Thoren M.H."/>
            <person name="Johannesson H."/>
        </authorList>
    </citation>
    <scope>NUCLEOTIDE SEQUENCE</scope>
    <source>
        <strain evidence="4">PSN243</strain>
    </source>
</reference>
<dbReference type="InterPro" id="IPR049192">
    <property type="entry name" value="DUF4246_C"/>
</dbReference>
<evidence type="ECO:0000313" key="5">
    <source>
        <dbReference type="Proteomes" id="UP001321760"/>
    </source>
</evidence>
<evidence type="ECO:0000256" key="1">
    <source>
        <dbReference type="SAM" id="MobiDB-lite"/>
    </source>
</evidence>
<protein>
    <submittedName>
        <fullName evidence="4">Uncharacterized protein</fullName>
    </submittedName>
</protein>
<keyword evidence="5" id="KW-1185">Reference proteome</keyword>
<evidence type="ECO:0000259" key="2">
    <source>
        <dbReference type="Pfam" id="PF14033"/>
    </source>
</evidence>
<sequence length="679" mass="78189">MANMKYPGWKQDLRYVLENDEVRFAETGVFPVGIHHDCYGNQSIMLTVREVAMMMIMERLTDKPDWHVKIFDQAIVDKWTEEALAWPNEDLWNRFANCPPETPYHEDTRQHLPRAPDHILDRPSVEFVMRELQEKARYFQRTGIVPTLDADYSIAKSDTLVPQDLNLALRSAFDRLQADQGSQPDWHPNSDEMVQDLVHPSMYPLVYGRSLFVPDEVVGIDDAVEKWAGKGEPIPKPPPSEPHRRGPPHSYWSDTYQWLPANLKFTDEGGVKFTSYINNLHPARREIYTAIEKLVDVALPLWDQCLQRRRGPRYRYQGPNSSIGAGRLHPRIQCTEVDDGEPGKWDLGTWEDFKRQQRGGRSPTEEEQWEEEDYEMMDRWKDTRKPLQPPLPEFSPINYDPDPSEPLRTHFKSTGLQIIVKMASIELHPDNSVEFPPGDWHVEGQMNEHIVATALYYLDSENITESHLDFRTLTTEDQQHWSVGQDSYYWMGSIYGARLGGGIGSSCVQTYGRVVTREGRLLAFPNVFQHRVSGFRLVDHTKPGHRRFIALWLVDPLTRIISTANVPPQQAEWWAESAFGPKGEGLLGSKIPAELAQLLRERNIGREQLDTAFAEGKISGQGKLPPEVLEMVRSQMGEALPMSRQEAEKHRLALMKERTGLQDDALNTWNEETYNFCEH</sequence>
<dbReference type="Pfam" id="PF21666">
    <property type="entry name" value="DUF4246_N"/>
    <property type="match status" value="1"/>
</dbReference>
<feature type="domain" description="DUF4246" evidence="2">
    <location>
        <begin position="125"/>
        <end position="576"/>
    </location>
</feature>
<dbReference type="Pfam" id="PF14033">
    <property type="entry name" value="DUF4246"/>
    <property type="match status" value="1"/>
</dbReference>
<comment type="caution">
    <text evidence="4">The sequence shown here is derived from an EMBL/GenBank/DDBJ whole genome shotgun (WGS) entry which is preliminary data.</text>
</comment>
<accession>A0AAV9G6K3</accession>
<dbReference type="EMBL" id="MU865999">
    <property type="protein sequence ID" value="KAK4443131.1"/>
    <property type="molecule type" value="Genomic_DNA"/>
</dbReference>
<dbReference type="InterPro" id="IPR049207">
    <property type="entry name" value="DUF4246_N"/>
</dbReference>